<evidence type="ECO:0008006" key="5">
    <source>
        <dbReference type="Google" id="ProtNLM"/>
    </source>
</evidence>
<dbReference type="AlphaFoldDB" id="A0AAV6VM02"/>
<evidence type="ECO:0000259" key="1">
    <source>
        <dbReference type="Pfam" id="PF24573"/>
    </source>
</evidence>
<evidence type="ECO:0000313" key="3">
    <source>
        <dbReference type="EMBL" id="KAG8196959.1"/>
    </source>
</evidence>
<dbReference type="SUPFAM" id="SSF48371">
    <property type="entry name" value="ARM repeat"/>
    <property type="match status" value="1"/>
</dbReference>
<feature type="domain" description="Dynein axonemal assembly factor 5 HEAT-repeat" evidence="1">
    <location>
        <begin position="322"/>
        <end position="513"/>
    </location>
</feature>
<dbReference type="InterPro" id="IPR016024">
    <property type="entry name" value="ARM-type_fold"/>
</dbReference>
<sequence length="833" mass="93872">MESDCKENRKISLEETKNLKVACEKISLKGTDIISRRNYLKEIQNFISSLTGVSFEEEQNDDIKDTIFKSLILALSDDSEKCREIAATTLKHACFHFPITEASLTSLLSTLALRLNRTDEQEKSEEVRLLEMDVLFQVIDTYPGDLMPFLSDMSSIISSCIVDECPEVKRKSCQCLTLLATKTPHFHMVGGNFLKPLLSTLAHQHLKTRALCIRALGCIADHINSDEFKETASHLAQRLFDRSPVVRTAVTEVVGEMLLSLKDRYSYFHRLIPLLLSALYDDVEEIRSKALDLWIKAGNQYLSENEKDFKDLIDYPRPDPVDYPESASRPTLGCRTLVQRHLYNILQPLLNDIGDWVVETRVKTSQVLYSLVLHAEDKITIKLPSVLEGILLGAVDDNKEVVEYSLKASELLGYFVSPPLLCDSILSMAHPNPTWVHLSVLAAILRGHSGPLPRECFSAICKFLADPSVARFREPKEQANLLLCVEGLISNGNAIDSSISYELFTILVSISGLTTNEQITSKSQELLKELENVQSCSEVPLLQQHNFEFVKSLIENNELWTCHSPEMPIFKFVVEQGCFDTDMAGLIFPVFINNLFPAKEAKLRSQMLSLLIPVFKKLSPFHFEAMSEKILDLIKSGIFPNLTWSAGKTACSLRTLATASLYEILNQSDVRKEMFKSLGADLLPTLSTLLEDDAATTRLLSCKIMERALPDLVGSVDDLKIHRTCYELLGCMDDQSDEVRLMATKVLKAYVKSFPSDYDWKLYRSYMKHMFETVLVHLDDGNGKIQQGVLELLKDVAFAAPDVLLEEIEAKKYMMAAGDICDDLVEHVKQIKI</sequence>
<keyword evidence="4" id="KW-1185">Reference proteome</keyword>
<dbReference type="GO" id="GO:0036159">
    <property type="term" value="P:inner dynein arm assembly"/>
    <property type="evidence" value="ECO:0007669"/>
    <property type="project" value="TreeGrafter"/>
</dbReference>
<dbReference type="GO" id="GO:0003341">
    <property type="term" value="P:cilium movement"/>
    <property type="evidence" value="ECO:0007669"/>
    <property type="project" value="TreeGrafter"/>
</dbReference>
<accession>A0AAV6VM02</accession>
<comment type="caution">
    <text evidence="3">The sequence shown here is derived from an EMBL/GenBank/DDBJ whole genome shotgun (WGS) entry which is preliminary data.</text>
</comment>
<dbReference type="Proteomes" id="UP000827092">
    <property type="component" value="Unassembled WGS sequence"/>
</dbReference>
<dbReference type="Pfam" id="PF25757">
    <property type="entry name" value="TPR_DNAAF5"/>
    <property type="match status" value="1"/>
</dbReference>
<dbReference type="InterPro" id="IPR057978">
    <property type="entry name" value="TPR_DAAF5"/>
</dbReference>
<dbReference type="Gene3D" id="1.25.10.10">
    <property type="entry name" value="Leucine-rich Repeat Variant"/>
    <property type="match status" value="2"/>
</dbReference>
<gene>
    <name evidence="3" type="ORF">JTE90_009018</name>
</gene>
<organism evidence="3 4">
    <name type="scientific">Oedothorax gibbosus</name>
    <dbReference type="NCBI Taxonomy" id="931172"/>
    <lineage>
        <taxon>Eukaryota</taxon>
        <taxon>Metazoa</taxon>
        <taxon>Ecdysozoa</taxon>
        <taxon>Arthropoda</taxon>
        <taxon>Chelicerata</taxon>
        <taxon>Arachnida</taxon>
        <taxon>Araneae</taxon>
        <taxon>Araneomorphae</taxon>
        <taxon>Entelegynae</taxon>
        <taxon>Araneoidea</taxon>
        <taxon>Linyphiidae</taxon>
        <taxon>Erigoninae</taxon>
        <taxon>Oedothorax</taxon>
    </lineage>
</organism>
<dbReference type="GO" id="GO:0045505">
    <property type="term" value="F:dynein intermediate chain binding"/>
    <property type="evidence" value="ECO:0007669"/>
    <property type="project" value="TreeGrafter"/>
</dbReference>
<dbReference type="InterPro" id="IPR052623">
    <property type="entry name" value="DAAF5"/>
</dbReference>
<reference evidence="3 4" key="1">
    <citation type="journal article" date="2022" name="Nat. Ecol. Evol.">
        <title>A masculinizing supergene underlies an exaggerated male reproductive morph in a spider.</title>
        <authorList>
            <person name="Hendrickx F."/>
            <person name="De Corte Z."/>
            <person name="Sonet G."/>
            <person name="Van Belleghem S.M."/>
            <person name="Kostlbacher S."/>
            <person name="Vangestel C."/>
        </authorList>
    </citation>
    <scope>NUCLEOTIDE SEQUENCE [LARGE SCALE GENOMIC DNA]</scope>
    <source>
        <strain evidence="3">W744_W776</strain>
    </source>
</reference>
<protein>
    <recommendedName>
        <fullName evidence="5">HEAT repeat-containing protein 2</fullName>
    </recommendedName>
</protein>
<name>A0AAV6VM02_9ARAC</name>
<evidence type="ECO:0000259" key="2">
    <source>
        <dbReference type="Pfam" id="PF25757"/>
    </source>
</evidence>
<dbReference type="InterPro" id="IPR056497">
    <property type="entry name" value="HEAT_DAAF5"/>
</dbReference>
<dbReference type="PANTHER" id="PTHR16216">
    <property type="entry name" value="DYNEIN ASSEMBLY FACTOR 5, AXONEMAL"/>
    <property type="match status" value="1"/>
</dbReference>
<dbReference type="GO" id="GO:0036158">
    <property type="term" value="P:outer dynein arm assembly"/>
    <property type="evidence" value="ECO:0007669"/>
    <property type="project" value="TreeGrafter"/>
</dbReference>
<dbReference type="GO" id="GO:0005737">
    <property type="term" value="C:cytoplasm"/>
    <property type="evidence" value="ECO:0007669"/>
    <property type="project" value="TreeGrafter"/>
</dbReference>
<dbReference type="InterPro" id="IPR011989">
    <property type="entry name" value="ARM-like"/>
</dbReference>
<evidence type="ECO:0000313" key="4">
    <source>
        <dbReference type="Proteomes" id="UP000827092"/>
    </source>
</evidence>
<proteinExistence type="predicted"/>
<dbReference type="PANTHER" id="PTHR16216:SF2">
    <property type="entry name" value="DYNEIN AXONEMAL ASSEMBLY FACTOR 5"/>
    <property type="match status" value="1"/>
</dbReference>
<feature type="domain" description="Dynein axonemal assembly factor 5 TPR repeats" evidence="2">
    <location>
        <begin position="32"/>
        <end position="311"/>
    </location>
</feature>
<dbReference type="EMBL" id="JAFNEN010000062">
    <property type="protein sequence ID" value="KAG8196959.1"/>
    <property type="molecule type" value="Genomic_DNA"/>
</dbReference>
<dbReference type="Pfam" id="PF24573">
    <property type="entry name" value="HEAT_DAAF5"/>
    <property type="match status" value="1"/>
</dbReference>